<evidence type="ECO:0000313" key="3">
    <source>
        <dbReference type="Proteomes" id="UP001055153"/>
    </source>
</evidence>
<proteinExistence type="predicted"/>
<reference evidence="2" key="1">
    <citation type="journal article" date="2021" name="Front. Microbiol.">
        <title>Comprehensive Comparative Genomics and Phenotyping of Methylobacterium Species.</title>
        <authorList>
            <person name="Alessa O."/>
            <person name="Ogura Y."/>
            <person name="Fujitani Y."/>
            <person name="Takami H."/>
            <person name="Hayashi T."/>
            <person name="Sahin N."/>
            <person name="Tani A."/>
        </authorList>
    </citation>
    <scope>NUCLEOTIDE SEQUENCE</scope>
    <source>
        <strain evidence="2">DSM 17168</strain>
    </source>
</reference>
<dbReference type="Proteomes" id="UP001055153">
    <property type="component" value="Unassembled WGS sequence"/>
</dbReference>
<dbReference type="PANTHER" id="PTHR39081:SF1">
    <property type="entry name" value="MUT7-C RNASE DOMAIN-CONTAINING PROTEIN"/>
    <property type="match status" value="1"/>
</dbReference>
<name>A0ABQ4SIS6_9HYPH</name>
<accession>A0ABQ4SIS6</accession>
<evidence type="ECO:0000313" key="2">
    <source>
        <dbReference type="EMBL" id="GJE03037.1"/>
    </source>
</evidence>
<dbReference type="EMBL" id="BPQQ01000067">
    <property type="protein sequence ID" value="GJE03037.1"/>
    <property type="molecule type" value="Genomic_DNA"/>
</dbReference>
<sequence>MLGRLARLLRAAGHDAALAAPGTPDSALLAAARREGRTLLARDRHLAETAAESGLLLPEDRPEAQARHLSRLRRIDWRLAPFTRCLIDNTPLRQAMTGAVAALPAASRDGAGPFRACPACGRIYWPGSHVRRMSATLDRLAATSPSTPDRP</sequence>
<feature type="domain" description="Mut7-C RNAse" evidence="1">
    <location>
        <begin position="1"/>
        <end position="136"/>
    </location>
</feature>
<comment type="caution">
    <text evidence="2">The sequence shown here is derived from an EMBL/GenBank/DDBJ whole genome shotgun (WGS) entry which is preliminary data.</text>
</comment>
<gene>
    <name evidence="2" type="ORF">GMJLKIPL_4988</name>
</gene>
<evidence type="ECO:0000259" key="1">
    <source>
        <dbReference type="Pfam" id="PF01927"/>
    </source>
</evidence>
<dbReference type="PANTHER" id="PTHR39081">
    <property type="entry name" value="MUT7-C DOMAIN-CONTAINING PROTEIN"/>
    <property type="match status" value="1"/>
</dbReference>
<dbReference type="Pfam" id="PF01927">
    <property type="entry name" value="Mut7-C"/>
    <property type="match status" value="1"/>
</dbReference>
<organism evidence="2 3">
    <name type="scientific">Methylobacterium isbiliense</name>
    <dbReference type="NCBI Taxonomy" id="315478"/>
    <lineage>
        <taxon>Bacteria</taxon>
        <taxon>Pseudomonadati</taxon>
        <taxon>Pseudomonadota</taxon>
        <taxon>Alphaproteobacteria</taxon>
        <taxon>Hyphomicrobiales</taxon>
        <taxon>Methylobacteriaceae</taxon>
        <taxon>Methylobacterium</taxon>
    </lineage>
</organism>
<protein>
    <recommendedName>
        <fullName evidence="1">Mut7-C RNAse domain-containing protein</fullName>
    </recommendedName>
</protein>
<dbReference type="InterPro" id="IPR002782">
    <property type="entry name" value="Mut7-C_RNAse_dom"/>
</dbReference>
<keyword evidence="3" id="KW-1185">Reference proteome</keyword>
<reference evidence="2" key="2">
    <citation type="submission" date="2021-08" db="EMBL/GenBank/DDBJ databases">
        <authorList>
            <person name="Tani A."/>
            <person name="Ola A."/>
            <person name="Ogura Y."/>
            <person name="Katsura K."/>
            <person name="Hayashi T."/>
        </authorList>
    </citation>
    <scope>NUCLEOTIDE SEQUENCE</scope>
    <source>
        <strain evidence="2">DSM 17168</strain>
    </source>
</reference>